<keyword evidence="1" id="KW-0521">NADP</keyword>
<dbReference type="Proteomes" id="UP000053029">
    <property type="component" value="Unassembled WGS sequence"/>
</dbReference>
<proteinExistence type="predicted"/>
<sequence>MPGRLEGKVAIVTGGGSGFGKAIATKFIHEGAKVLIAEMNPASGEAVAKELGCAAIKADVTNRQDWKSVLDKSIELYGGPDIVVNNAGTCYSNQPSEGVPDDEFDLVVAVNFKSIYLSVAVIIPWMKEHKSGGSFINIASTGATRPKPRLTWYNGSKAAVCCASRSLAQEYAPNNIRFNSICPQFASTGLSHKFLGKENTPENRAYFVSLIPLGRLTDVTDIANGCCYLASDEASYVTGTELIIDGGRSA</sequence>
<dbReference type="VEuPathDB" id="FungiDB:Z517_00194"/>
<evidence type="ECO:0000313" key="3">
    <source>
        <dbReference type="EMBL" id="KIW84806.1"/>
    </source>
</evidence>
<accession>A0A0D2E3Y5</accession>
<gene>
    <name evidence="3" type="ORF">Z517_00194</name>
</gene>
<dbReference type="InterPro" id="IPR036291">
    <property type="entry name" value="NAD(P)-bd_dom_sf"/>
</dbReference>
<dbReference type="GeneID" id="25299684"/>
<organism evidence="3 4">
    <name type="scientific">Fonsecaea pedrosoi CBS 271.37</name>
    <dbReference type="NCBI Taxonomy" id="1442368"/>
    <lineage>
        <taxon>Eukaryota</taxon>
        <taxon>Fungi</taxon>
        <taxon>Dikarya</taxon>
        <taxon>Ascomycota</taxon>
        <taxon>Pezizomycotina</taxon>
        <taxon>Eurotiomycetes</taxon>
        <taxon>Chaetothyriomycetidae</taxon>
        <taxon>Chaetothyriales</taxon>
        <taxon>Herpotrichiellaceae</taxon>
        <taxon>Fonsecaea</taxon>
    </lineage>
</organism>
<dbReference type="EMBL" id="KN846969">
    <property type="protein sequence ID" value="KIW84806.1"/>
    <property type="molecule type" value="Genomic_DNA"/>
</dbReference>
<dbReference type="RefSeq" id="XP_013288614.1">
    <property type="nucleotide sequence ID" value="XM_013433160.1"/>
</dbReference>
<dbReference type="PANTHER" id="PTHR43639">
    <property type="entry name" value="OXIDOREDUCTASE, SHORT-CHAIN DEHYDROGENASE/REDUCTASE FAMILY (AFU_ORTHOLOGUE AFUA_5G02870)"/>
    <property type="match status" value="1"/>
</dbReference>
<keyword evidence="2" id="KW-0560">Oxidoreductase</keyword>
<dbReference type="Gene3D" id="3.40.50.720">
    <property type="entry name" value="NAD(P)-binding Rossmann-like Domain"/>
    <property type="match status" value="1"/>
</dbReference>
<dbReference type="HOGENOM" id="CLU_010194_1_0_1"/>
<dbReference type="AlphaFoldDB" id="A0A0D2E3Y5"/>
<dbReference type="GO" id="GO:0016491">
    <property type="term" value="F:oxidoreductase activity"/>
    <property type="evidence" value="ECO:0007669"/>
    <property type="project" value="UniProtKB-KW"/>
</dbReference>
<dbReference type="PRINTS" id="PR00081">
    <property type="entry name" value="GDHRDH"/>
</dbReference>
<dbReference type="STRING" id="1442368.A0A0D2E3Y5"/>
<reference evidence="3 4" key="1">
    <citation type="submission" date="2015-01" db="EMBL/GenBank/DDBJ databases">
        <title>The Genome Sequence of Fonsecaea pedrosoi CBS 271.37.</title>
        <authorList>
            <consortium name="The Broad Institute Genomics Platform"/>
            <person name="Cuomo C."/>
            <person name="de Hoog S."/>
            <person name="Gorbushina A."/>
            <person name="Stielow B."/>
            <person name="Teixiera M."/>
            <person name="Abouelleil A."/>
            <person name="Chapman S.B."/>
            <person name="Priest M."/>
            <person name="Young S.K."/>
            <person name="Wortman J."/>
            <person name="Nusbaum C."/>
            <person name="Birren B."/>
        </authorList>
    </citation>
    <scope>NUCLEOTIDE SEQUENCE [LARGE SCALE GENOMIC DNA]</scope>
    <source>
        <strain evidence="3 4">CBS 271.37</strain>
    </source>
</reference>
<evidence type="ECO:0000313" key="4">
    <source>
        <dbReference type="Proteomes" id="UP000053029"/>
    </source>
</evidence>
<dbReference type="Pfam" id="PF13561">
    <property type="entry name" value="adh_short_C2"/>
    <property type="match status" value="1"/>
</dbReference>
<dbReference type="NCBIfam" id="NF005559">
    <property type="entry name" value="PRK07231.1"/>
    <property type="match status" value="1"/>
</dbReference>
<dbReference type="SUPFAM" id="SSF51735">
    <property type="entry name" value="NAD(P)-binding Rossmann-fold domains"/>
    <property type="match status" value="1"/>
</dbReference>
<dbReference type="PANTHER" id="PTHR43639:SF5">
    <property type="entry name" value="OXIDOREDUCTASE, SHORT-CHAIN DEHYDROGENASE_REDUCTASE FAMILY (AFU_ORTHOLOGUE AFUA_6G09140)"/>
    <property type="match status" value="1"/>
</dbReference>
<evidence type="ECO:0000256" key="2">
    <source>
        <dbReference type="ARBA" id="ARBA00023002"/>
    </source>
</evidence>
<evidence type="ECO:0000256" key="1">
    <source>
        <dbReference type="ARBA" id="ARBA00022857"/>
    </source>
</evidence>
<dbReference type="InterPro" id="IPR002347">
    <property type="entry name" value="SDR_fam"/>
</dbReference>
<dbReference type="FunFam" id="3.40.50.720:FF:000084">
    <property type="entry name" value="Short-chain dehydrogenase reductase"/>
    <property type="match status" value="1"/>
</dbReference>
<dbReference type="PRINTS" id="PR00080">
    <property type="entry name" value="SDRFAMILY"/>
</dbReference>
<dbReference type="OrthoDB" id="294295at2759"/>
<name>A0A0D2E3Y5_9EURO</name>
<protein>
    <submittedName>
        <fullName evidence="3">Uncharacterized protein</fullName>
    </submittedName>
</protein>
<keyword evidence="4" id="KW-1185">Reference proteome</keyword>